<dbReference type="PANTHER" id="PTHR11142:SF0">
    <property type="entry name" value="TRNA PSEUDOURIDINE SYNTHASE-LIKE 1"/>
    <property type="match status" value="1"/>
</dbReference>
<dbReference type="InterPro" id="IPR020103">
    <property type="entry name" value="PsdUridine_synth_cat_dom_sf"/>
</dbReference>
<dbReference type="EC" id="5.4.99.12" evidence="4"/>
<sequence length="245" mass="27677">MPRYKLTIEYDGTPFVGWQHQANGLSIQSVIESAITAFSQEHVRLHAAGRTDAGVHALGQVAHVDLEKCLPAYKIREAINYYLRSYPVVITEAHETDDQFHARFSAVERSYCYKILCRTAPPALDKKRVWFIKCPLNIEMMQQAANLFIGKHDFTTFRASECQATSPIRTLNSFKITQEGNLIFFQVSALSFLHHQVRNMVGSLKLIGEGKWTPETLKQALEAKNRQAGGPTAPPDGLYFTSVRY</sequence>
<comment type="catalytic activity">
    <reaction evidence="4 7">
        <text>uridine(38/39/40) in tRNA = pseudouridine(38/39/40) in tRNA</text>
        <dbReference type="Rhea" id="RHEA:22376"/>
        <dbReference type="Rhea" id="RHEA-COMP:10085"/>
        <dbReference type="Rhea" id="RHEA-COMP:10087"/>
        <dbReference type="ChEBI" id="CHEBI:65314"/>
        <dbReference type="ChEBI" id="CHEBI:65315"/>
        <dbReference type="EC" id="5.4.99.12"/>
    </reaction>
</comment>
<evidence type="ECO:0000256" key="2">
    <source>
        <dbReference type="ARBA" id="ARBA00022694"/>
    </source>
</evidence>
<evidence type="ECO:0000259" key="8">
    <source>
        <dbReference type="Pfam" id="PF01416"/>
    </source>
</evidence>
<keyword evidence="2 4" id="KW-0819">tRNA processing</keyword>
<comment type="caution">
    <text evidence="9">The sequence shown here is derived from an EMBL/GenBank/DDBJ whole genome shotgun (WGS) entry which is preliminary data.</text>
</comment>
<evidence type="ECO:0000256" key="1">
    <source>
        <dbReference type="ARBA" id="ARBA00009375"/>
    </source>
</evidence>
<feature type="domain" description="Pseudouridine synthase I TruA alpha/beta" evidence="8">
    <location>
        <begin position="144"/>
        <end position="245"/>
    </location>
</feature>
<dbReference type="Pfam" id="PF01416">
    <property type="entry name" value="PseudoU_synth_1"/>
    <property type="match status" value="2"/>
</dbReference>
<gene>
    <name evidence="4 9" type="primary">truA</name>
    <name evidence="9" type="ORF">J0H12_05135</name>
</gene>
<accession>A0A8J7TUL1</accession>
<dbReference type="PIRSF" id="PIRSF001430">
    <property type="entry name" value="tRNA_psdUrid_synth"/>
    <property type="match status" value="1"/>
</dbReference>
<evidence type="ECO:0000256" key="3">
    <source>
        <dbReference type="ARBA" id="ARBA00023235"/>
    </source>
</evidence>
<dbReference type="GO" id="GO:0160147">
    <property type="term" value="F:tRNA pseudouridine(38-40) synthase activity"/>
    <property type="evidence" value="ECO:0007669"/>
    <property type="project" value="UniProtKB-EC"/>
</dbReference>
<comment type="caution">
    <text evidence="4">Lacks conserved residue(s) required for the propagation of feature annotation.</text>
</comment>
<evidence type="ECO:0000256" key="5">
    <source>
        <dbReference type="PIRSR" id="PIRSR001430-1"/>
    </source>
</evidence>
<dbReference type="HAMAP" id="MF_00171">
    <property type="entry name" value="TruA"/>
    <property type="match status" value="1"/>
</dbReference>
<dbReference type="SUPFAM" id="SSF55120">
    <property type="entry name" value="Pseudouridine synthase"/>
    <property type="match status" value="1"/>
</dbReference>
<dbReference type="FunFam" id="3.30.70.580:FF:000001">
    <property type="entry name" value="tRNA pseudouridine synthase A"/>
    <property type="match status" value="1"/>
</dbReference>
<comment type="function">
    <text evidence="4">Formation of pseudouridine at positions 38, 39 and 40 in the anticodon stem and loop of transfer RNAs.</text>
</comment>
<evidence type="ECO:0000313" key="10">
    <source>
        <dbReference type="Proteomes" id="UP000664414"/>
    </source>
</evidence>
<evidence type="ECO:0000256" key="7">
    <source>
        <dbReference type="RuleBase" id="RU003792"/>
    </source>
</evidence>
<comment type="subunit">
    <text evidence="4">Homodimer.</text>
</comment>
<reference evidence="9" key="1">
    <citation type="submission" date="2021-02" db="EMBL/GenBank/DDBJ databases">
        <title>Thiocyanate and organic carbon inputs drive convergent selection for specific autotrophic Afipia and Thiobacillus strains within complex microbiomes.</title>
        <authorList>
            <person name="Huddy R.J."/>
            <person name="Sachdeva R."/>
            <person name="Kadzinga F."/>
            <person name="Kantor R.S."/>
            <person name="Harrison S.T.L."/>
            <person name="Banfield J.F."/>
        </authorList>
    </citation>
    <scope>NUCLEOTIDE SEQUENCE</scope>
    <source>
        <strain evidence="9">SCN18_10_11_15_R4_P_38_20</strain>
    </source>
</reference>
<protein>
    <recommendedName>
        <fullName evidence="4">tRNA pseudouridine synthase A</fullName>
        <ecNumber evidence="4">5.4.99.12</ecNumber>
    </recommendedName>
    <alternativeName>
        <fullName evidence="4">tRNA pseudouridine(38-40) synthase</fullName>
    </alternativeName>
    <alternativeName>
        <fullName evidence="4">tRNA pseudouridylate synthase I</fullName>
    </alternativeName>
    <alternativeName>
        <fullName evidence="4">tRNA-uridine isomerase I</fullName>
    </alternativeName>
</protein>
<dbReference type="AlphaFoldDB" id="A0A8J7TUL1"/>
<dbReference type="Gene3D" id="3.30.70.660">
    <property type="entry name" value="Pseudouridine synthase I, catalytic domain, C-terminal subdomain"/>
    <property type="match status" value="1"/>
</dbReference>
<evidence type="ECO:0000256" key="6">
    <source>
        <dbReference type="PIRSR" id="PIRSR001430-2"/>
    </source>
</evidence>
<dbReference type="CDD" id="cd02570">
    <property type="entry name" value="PseudoU_synth_EcTruA"/>
    <property type="match status" value="1"/>
</dbReference>
<dbReference type="Gene3D" id="3.30.70.580">
    <property type="entry name" value="Pseudouridine synthase I, catalytic domain, N-terminal subdomain"/>
    <property type="match status" value="1"/>
</dbReference>
<dbReference type="InterPro" id="IPR020097">
    <property type="entry name" value="PsdUridine_synth_TruA_a/b_dom"/>
</dbReference>
<feature type="binding site" evidence="4 6">
    <location>
        <position position="111"/>
    </location>
    <ligand>
        <name>substrate</name>
    </ligand>
</feature>
<evidence type="ECO:0000313" key="9">
    <source>
        <dbReference type="EMBL" id="MBN9413287.1"/>
    </source>
</evidence>
<dbReference type="EMBL" id="JAFKGL010000020">
    <property type="protein sequence ID" value="MBN9413287.1"/>
    <property type="molecule type" value="Genomic_DNA"/>
</dbReference>
<feature type="domain" description="Pseudouridine synthase I TruA alpha/beta" evidence="8">
    <location>
        <begin position="8"/>
        <end position="104"/>
    </location>
</feature>
<dbReference type="InterPro" id="IPR020094">
    <property type="entry name" value="TruA/RsuA/RluB/E/F_N"/>
</dbReference>
<dbReference type="InterPro" id="IPR020095">
    <property type="entry name" value="PsdUridine_synth_TruA_C"/>
</dbReference>
<keyword evidence="3 4" id="KW-0413">Isomerase</keyword>
<dbReference type="GO" id="GO:0003723">
    <property type="term" value="F:RNA binding"/>
    <property type="evidence" value="ECO:0007669"/>
    <property type="project" value="InterPro"/>
</dbReference>
<name>A0A8J7TUL1_9PROT</name>
<organism evidence="9 10">
    <name type="scientific">Candidatus Paracaedimonas acanthamoebae</name>
    <dbReference type="NCBI Taxonomy" id="244581"/>
    <lineage>
        <taxon>Bacteria</taxon>
        <taxon>Pseudomonadati</taxon>
        <taxon>Pseudomonadota</taxon>
        <taxon>Alphaproteobacteria</taxon>
        <taxon>Holosporales</taxon>
        <taxon>Caedimonadaceae</taxon>
        <taxon>Candidatus Paracaedimonas</taxon>
    </lineage>
</organism>
<dbReference type="GO" id="GO:0031119">
    <property type="term" value="P:tRNA pseudouridine synthesis"/>
    <property type="evidence" value="ECO:0007669"/>
    <property type="project" value="UniProtKB-UniRule"/>
</dbReference>
<feature type="active site" description="Nucleophile" evidence="4 5">
    <location>
        <position position="52"/>
    </location>
</feature>
<dbReference type="PANTHER" id="PTHR11142">
    <property type="entry name" value="PSEUDOURIDYLATE SYNTHASE"/>
    <property type="match status" value="1"/>
</dbReference>
<dbReference type="InterPro" id="IPR001406">
    <property type="entry name" value="PsdUridine_synth_TruA"/>
</dbReference>
<proteinExistence type="inferred from homology"/>
<dbReference type="NCBIfam" id="TIGR00071">
    <property type="entry name" value="hisT_truA"/>
    <property type="match status" value="1"/>
</dbReference>
<comment type="similarity">
    <text evidence="1 4 7">Belongs to the tRNA pseudouridine synthase TruA family.</text>
</comment>
<dbReference type="Proteomes" id="UP000664414">
    <property type="component" value="Unassembled WGS sequence"/>
</dbReference>
<evidence type="ECO:0000256" key="4">
    <source>
        <dbReference type="HAMAP-Rule" id="MF_00171"/>
    </source>
</evidence>